<evidence type="ECO:0000259" key="3">
    <source>
        <dbReference type="PROSITE" id="PS51186"/>
    </source>
</evidence>
<protein>
    <submittedName>
        <fullName evidence="4">Acetyltransferase, gnat family protein</fullName>
    </submittedName>
</protein>
<dbReference type="InterPro" id="IPR016181">
    <property type="entry name" value="Acyl_CoA_acyltransferase"/>
</dbReference>
<evidence type="ECO:0000313" key="4">
    <source>
        <dbReference type="EMBL" id="AEM41581.1"/>
    </source>
</evidence>
<dbReference type="PANTHER" id="PTHR43877">
    <property type="entry name" value="AMINOALKYLPHOSPHONATE N-ACETYLTRANSFERASE-RELATED-RELATED"/>
    <property type="match status" value="1"/>
</dbReference>
<dbReference type="PROSITE" id="PS51186">
    <property type="entry name" value="GNAT"/>
    <property type="match status" value="1"/>
</dbReference>
<dbReference type="InterPro" id="IPR050832">
    <property type="entry name" value="Bact_Acetyltransf"/>
</dbReference>
<dbReference type="AlphaFoldDB" id="F9Y3G1"/>
<dbReference type="Proteomes" id="UP000000692">
    <property type="component" value="Chromosome"/>
</dbReference>
<dbReference type="HOGENOM" id="CLU_119554_0_0_5"/>
<evidence type="ECO:0000256" key="2">
    <source>
        <dbReference type="ARBA" id="ARBA00023315"/>
    </source>
</evidence>
<feature type="domain" description="N-acetyltransferase" evidence="3">
    <location>
        <begin position="4"/>
        <end position="152"/>
    </location>
</feature>
<dbReference type="OrthoDB" id="2380306at2"/>
<proteinExistence type="predicted"/>
<dbReference type="InterPro" id="IPR000182">
    <property type="entry name" value="GNAT_dom"/>
</dbReference>
<dbReference type="eggNOG" id="COG0456">
    <property type="taxonomic scope" value="Bacteria"/>
</dbReference>
<reference evidence="4 5" key="1">
    <citation type="journal article" date="2011" name="J. Bacteriol.">
        <title>Complete genome sequence of the industrial strain Ketogulonicigenium vulgare WSH-001.</title>
        <authorList>
            <person name="Liu L."/>
            <person name="Li Y."/>
            <person name="Zhang J."/>
            <person name="Zhou Z."/>
            <person name="Liu J."/>
            <person name="Li X."/>
            <person name="Zhou J."/>
            <person name="Du G."/>
            <person name="Wang L."/>
            <person name="Chen J."/>
        </authorList>
    </citation>
    <scope>NUCLEOTIDE SEQUENCE [LARGE SCALE GENOMIC DNA]</scope>
    <source>
        <strain evidence="4 5">WSH-001</strain>
    </source>
</reference>
<dbReference type="PATRIC" id="fig|759362.5.peg.1802"/>
<keyword evidence="5" id="KW-1185">Reference proteome</keyword>
<dbReference type="PANTHER" id="PTHR43877:SF2">
    <property type="entry name" value="AMINOALKYLPHOSPHONATE N-ACETYLTRANSFERASE-RELATED"/>
    <property type="match status" value="1"/>
</dbReference>
<accession>F9Y3G1</accession>
<keyword evidence="2" id="KW-0012">Acyltransferase</keyword>
<dbReference type="Pfam" id="PF13508">
    <property type="entry name" value="Acetyltransf_7"/>
    <property type="match status" value="1"/>
</dbReference>
<name>F9Y3G1_KETVW</name>
<evidence type="ECO:0000256" key="1">
    <source>
        <dbReference type="ARBA" id="ARBA00022679"/>
    </source>
</evidence>
<organism evidence="4 5">
    <name type="scientific">Ketogulonicigenium vulgare (strain WSH-001)</name>
    <dbReference type="NCBI Taxonomy" id="759362"/>
    <lineage>
        <taxon>Bacteria</taxon>
        <taxon>Pseudomonadati</taxon>
        <taxon>Pseudomonadota</taxon>
        <taxon>Alphaproteobacteria</taxon>
        <taxon>Rhodobacterales</taxon>
        <taxon>Roseobacteraceae</taxon>
        <taxon>Ketogulonicigenium</taxon>
    </lineage>
</organism>
<dbReference type="CDD" id="cd04301">
    <property type="entry name" value="NAT_SF"/>
    <property type="match status" value="1"/>
</dbReference>
<gene>
    <name evidence="4" type="ordered locus">KVU_1742</name>
</gene>
<keyword evidence="1 4" id="KW-0808">Transferase</keyword>
<dbReference type="EMBL" id="CP002018">
    <property type="protein sequence ID" value="AEM41581.1"/>
    <property type="molecule type" value="Genomic_DNA"/>
</dbReference>
<dbReference type="GO" id="GO:0016747">
    <property type="term" value="F:acyltransferase activity, transferring groups other than amino-acyl groups"/>
    <property type="evidence" value="ECO:0007669"/>
    <property type="project" value="InterPro"/>
</dbReference>
<dbReference type="Gene3D" id="3.40.630.30">
    <property type="match status" value="1"/>
</dbReference>
<dbReference type="KEGG" id="kvl:KVU_1742"/>
<dbReference type="SUPFAM" id="SSF55729">
    <property type="entry name" value="Acyl-CoA N-acyltransferases (Nat)"/>
    <property type="match status" value="1"/>
</dbReference>
<evidence type="ECO:0000313" key="5">
    <source>
        <dbReference type="Proteomes" id="UP000000692"/>
    </source>
</evidence>
<dbReference type="RefSeq" id="WP_013384944.1">
    <property type="nucleotide sequence ID" value="NC_017384.1"/>
</dbReference>
<sequence length="163" mass="17859">MTDVTTRSYQPADHDACLALFDGNVPHFFDPSERADYVAFLADQVLRRPYIVLEQAGRIIACGGLQVLADQRASFLSWGMVARDLQGQGIGRHLTMARIALARATEGVDKITLNTSQHTQGFYARFGFTPVKVTLDGYGPGLDRWDMVLDLRLGAAKNTSGPS</sequence>